<name>A0A1R4ISZ9_9MICO</name>
<reference evidence="2" key="1">
    <citation type="submission" date="2017-02" db="EMBL/GenBank/DDBJ databases">
        <authorList>
            <person name="Dridi B."/>
        </authorList>
    </citation>
    <scope>NUCLEOTIDE SEQUENCE [LARGE SCALE GENOMIC DNA]</scope>
    <source>
        <strain evidence="2">EB411</strain>
    </source>
</reference>
<dbReference type="Pfam" id="PF12900">
    <property type="entry name" value="Pyridox_ox_2"/>
    <property type="match status" value="1"/>
</dbReference>
<protein>
    <submittedName>
        <fullName evidence="1">Uncharacterized protein</fullName>
    </submittedName>
</protein>
<dbReference type="EMBL" id="FUKR01000022">
    <property type="protein sequence ID" value="SJN22987.1"/>
    <property type="molecule type" value="Genomic_DNA"/>
</dbReference>
<dbReference type="RefSeq" id="WP_087136285.1">
    <property type="nucleotide sequence ID" value="NZ_FUKR01000022.1"/>
</dbReference>
<dbReference type="Gene3D" id="2.30.110.10">
    <property type="entry name" value="Electron Transport, Fmn-binding Protein, Chain A"/>
    <property type="match status" value="1"/>
</dbReference>
<dbReference type="SUPFAM" id="SSF50475">
    <property type="entry name" value="FMN-binding split barrel"/>
    <property type="match status" value="1"/>
</dbReference>
<evidence type="ECO:0000313" key="1">
    <source>
        <dbReference type="EMBL" id="SJN22987.1"/>
    </source>
</evidence>
<proteinExistence type="predicted"/>
<gene>
    <name evidence="1" type="ORF">FM119_03410</name>
</gene>
<sequence>MSTSDPITVLDTDDIWALLATARFGRLAVSIADQPEIFPVNFVAREGELFFRTAEGTKLFGAVVNPAVAFEVDDYTDSEGWSIVVKGTARVLETEAELAAAPSITAWVPTVKTQVVAIGIESLSGRRFAFGDEPSDEL</sequence>
<dbReference type="InterPro" id="IPR024747">
    <property type="entry name" value="Pyridox_Oxase-rel"/>
</dbReference>
<evidence type="ECO:0000313" key="2">
    <source>
        <dbReference type="Proteomes" id="UP000196778"/>
    </source>
</evidence>
<dbReference type="InterPro" id="IPR012349">
    <property type="entry name" value="Split_barrel_FMN-bd"/>
</dbReference>
<dbReference type="AlphaFoldDB" id="A0A1R4ISZ9"/>
<dbReference type="Proteomes" id="UP000196778">
    <property type="component" value="Unassembled WGS sequence"/>
</dbReference>
<dbReference type="OrthoDB" id="7062584at2"/>
<keyword evidence="2" id="KW-1185">Reference proteome</keyword>
<organism evidence="1 2">
    <name type="scientific">Mycetocola reblochoni REB411</name>
    <dbReference type="NCBI Taxonomy" id="1255698"/>
    <lineage>
        <taxon>Bacteria</taxon>
        <taxon>Bacillati</taxon>
        <taxon>Actinomycetota</taxon>
        <taxon>Actinomycetes</taxon>
        <taxon>Micrococcales</taxon>
        <taxon>Microbacteriaceae</taxon>
        <taxon>Mycetocola</taxon>
    </lineage>
</organism>
<accession>A0A1R4ISZ9</accession>